<dbReference type="SUPFAM" id="SSF56436">
    <property type="entry name" value="C-type lectin-like"/>
    <property type="match status" value="1"/>
</dbReference>
<dbReference type="InterPro" id="IPR005532">
    <property type="entry name" value="SUMF_dom"/>
</dbReference>
<dbReference type="PANTHER" id="PTHR23150">
    <property type="entry name" value="SULFATASE MODIFYING FACTOR 1, 2"/>
    <property type="match status" value="1"/>
</dbReference>
<accession>A0A849A0U9</accession>
<feature type="domain" description="Sulfatase-modifying factor enzyme-like" evidence="2">
    <location>
        <begin position="363"/>
        <end position="447"/>
    </location>
</feature>
<dbReference type="InterPro" id="IPR042095">
    <property type="entry name" value="SUMF_sf"/>
</dbReference>
<dbReference type="AlphaFoldDB" id="A0A849A0U9"/>
<dbReference type="Gene3D" id="3.90.1580.10">
    <property type="entry name" value="paralog of FGE (formylglycine-generating enzyme)"/>
    <property type="match status" value="1"/>
</dbReference>
<dbReference type="GO" id="GO:0120147">
    <property type="term" value="F:formylglycine-generating oxidase activity"/>
    <property type="evidence" value="ECO:0007669"/>
    <property type="project" value="TreeGrafter"/>
</dbReference>
<dbReference type="InterPro" id="IPR016187">
    <property type="entry name" value="CTDL_fold"/>
</dbReference>
<dbReference type="PANTHER" id="PTHR23150:SF19">
    <property type="entry name" value="FORMYLGLYCINE-GENERATING ENZYME"/>
    <property type="match status" value="1"/>
</dbReference>
<protein>
    <submittedName>
        <fullName evidence="3">SUMF1/EgtB/PvdO family nonheme iron enzyme</fullName>
    </submittedName>
</protein>
<comment type="caution">
    <text evidence="3">The sequence shown here is derived from an EMBL/GenBank/DDBJ whole genome shotgun (WGS) entry which is preliminary data.</text>
</comment>
<feature type="compositionally biased region" description="Low complexity" evidence="1">
    <location>
        <begin position="282"/>
        <end position="308"/>
    </location>
</feature>
<evidence type="ECO:0000259" key="2">
    <source>
        <dbReference type="Pfam" id="PF03781"/>
    </source>
</evidence>
<name>A0A849A0U9_9ACTN</name>
<dbReference type="Pfam" id="PF03781">
    <property type="entry name" value="FGE-sulfatase"/>
    <property type="match status" value="1"/>
</dbReference>
<keyword evidence="4" id="KW-1185">Reference proteome</keyword>
<evidence type="ECO:0000256" key="1">
    <source>
        <dbReference type="SAM" id="MobiDB-lite"/>
    </source>
</evidence>
<evidence type="ECO:0000313" key="3">
    <source>
        <dbReference type="EMBL" id="NNG34215.1"/>
    </source>
</evidence>
<feature type="compositionally biased region" description="Low complexity" evidence="1">
    <location>
        <begin position="241"/>
        <end position="260"/>
    </location>
</feature>
<dbReference type="Proteomes" id="UP000562984">
    <property type="component" value="Unassembled WGS sequence"/>
</dbReference>
<gene>
    <name evidence="3" type="ORF">HKD39_00470</name>
</gene>
<evidence type="ECO:0000313" key="4">
    <source>
        <dbReference type="Proteomes" id="UP000562984"/>
    </source>
</evidence>
<feature type="region of interest" description="Disordered" evidence="1">
    <location>
        <begin position="207"/>
        <end position="308"/>
    </location>
</feature>
<proteinExistence type="predicted"/>
<dbReference type="InterPro" id="IPR051043">
    <property type="entry name" value="Sulfatase_Mod_Factor_Kinase"/>
</dbReference>
<organism evidence="3 4">
    <name type="scientific">Nakamurella aerolata</name>
    <dbReference type="NCBI Taxonomy" id="1656892"/>
    <lineage>
        <taxon>Bacteria</taxon>
        <taxon>Bacillati</taxon>
        <taxon>Actinomycetota</taxon>
        <taxon>Actinomycetes</taxon>
        <taxon>Nakamurellales</taxon>
        <taxon>Nakamurellaceae</taxon>
        <taxon>Nakamurella</taxon>
    </lineage>
</organism>
<reference evidence="3 4" key="1">
    <citation type="submission" date="2020-05" db="EMBL/GenBank/DDBJ databases">
        <title>Nakamurella sp. DB0629 isolated from air conditioner.</title>
        <authorList>
            <person name="Kim D.H."/>
            <person name="Kim D.-U."/>
        </authorList>
    </citation>
    <scope>NUCLEOTIDE SEQUENCE [LARGE SCALE GENOMIC DNA]</scope>
    <source>
        <strain evidence="3 4">DB0629</strain>
    </source>
</reference>
<dbReference type="EMBL" id="JABEND010000001">
    <property type="protein sequence ID" value="NNG34215.1"/>
    <property type="molecule type" value="Genomic_DNA"/>
</dbReference>
<sequence length="532" mass="57623">MREGSSGLLSRVNWSVEGVAVQGESRVSVAALADHPLSWAQWFADSPVPGVIRAHWFERRHMLHHVRRWHRNHAEELQSAWFNGVGVMVWEVVFGVWVGWSDRDAQMLRRAAAIQRGLADLLADGEWTPLVDLGDDTADAGVYGSSFRDRDQVLLALINRSDVDVTVPLPLTPDGRVWDVWSGAPAPLVDGIPAITVPAGGIGGAWQRAGSTDRPDWLPTEPPEPASSAFRHRAPVRVVDPAGAPGEPGAAGAASGSLAPQRVTAAQRRQRLPAPTSPVPTVPTATAPTATAPTVPTATAPTATAPTVPTVTVPAGPYRLTVRYRSRETGMYEGAPFVNEWKPLPPRLHDLRTLERSGELIVPLAVAVAEVSEREFARFVAATGYRAATRSRILPSWWGRAVSEADADRPVTEVDLPDARAYARWVGGRLPTEDEWQLAAGDRRFGRRTPLVWNLTESEYTDGRTRFVMLKGGSDYQPTGSAWYFDGGPQDPEFSAKYLLPGMGLGRSVNIGFRVAWDAPGGPATNPSDAAR</sequence>